<feature type="transmembrane region" description="Helical" evidence="6">
    <location>
        <begin position="153"/>
        <end position="172"/>
    </location>
</feature>
<feature type="transmembrane region" description="Helical" evidence="6">
    <location>
        <begin position="336"/>
        <end position="357"/>
    </location>
</feature>
<feature type="transmembrane region" description="Helical" evidence="6">
    <location>
        <begin position="278"/>
        <end position="296"/>
    </location>
</feature>
<dbReference type="PRINTS" id="PR01434">
    <property type="entry name" value="NADHDHGNASE5"/>
</dbReference>
<feature type="transmembrane region" description="Helical" evidence="6">
    <location>
        <begin position="93"/>
        <end position="117"/>
    </location>
</feature>
<dbReference type="Pfam" id="PF00361">
    <property type="entry name" value="Proton_antipo_M"/>
    <property type="match status" value="1"/>
</dbReference>
<dbReference type="InterPro" id="IPR003945">
    <property type="entry name" value="NU5C-like"/>
</dbReference>
<evidence type="ECO:0000259" key="8">
    <source>
        <dbReference type="Pfam" id="PF00662"/>
    </source>
</evidence>
<dbReference type="RefSeq" id="WP_154328457.1">
    <property type="nucleotide sequence ID" value="NZ_CP045696.1"/>
</dbReference>
<dbReference type="EMBL" id="VULT01000014">
    <property type="protein sequence ID" value="MSS17951.1"/>
    <property type="molecule type" value="Genomic_DNA"/>
</dbReference>
<sequence>MSFDLSILVLAIPLFMFLFLGIAGVKMGKKATGWIGTASMLVTLVICYGIALTYFFGTPLVNGVHATIIPYNWDWLSFSSKLVARLGVLIDPISAMMLVVVSTVSFLVHLFSIGYMSDEAGKPEKGFQRYYAFLQLFTFSMLGLVVSTNIFQMFIFFEMVGVSSYLLIGFYYTSPAAIHASKKAFIVTRLADLFFLLGVIVISYYTGTLDFFKDSSHNVVASLLDNPQSTIAACTGSFMGCSAIAWSLTMIFIGGAGKSAMYPLHIWLPDAMEGPTPVSALIHAATMVVAGVFLVARMFPVYVLNPAVMNTILVVGAFTAFYAAAVACVQSDIKRALAFSTISQIAYMMTALAVSTSMTGEGSLGYMASQFHLFTHAMFKALLFLCAGSIIHCIGSNENDQMHGLHKYMPITSICFLIGCLAISGIPPFAGFFSKDEIIVACFHKNVGWGIWMMLVAGMTAFYMFRTYYLIFFWKKHDTPAGKHAPHDMPWTMTLPLIILAAVSCVAGFVPAHDMVTANGAPLETHTEWPVAIASICVAVVGIGLATALYYKENNVPTRMKNAALGLWTAAYHRFYMDEFYQFITHKIIFQAICKPIAWFDRHIIDGFMNLLADGTNSISYSIRKLQGGAIQSYVYVYLMGALAIAIVTMLCVLI</sequence>
<feature type="transmembrane region" description="Helical" evidence="6">
    <location>
        <begin position="634"/>
        <end position="654"/>
    </location>
</feature>
<comment type="caution">
    <text evidence="9">The sequence shown here is derived from an EMBL/GenBank/DDBJ whole genome shotgun (WGS) entry which is preliminary data.</text>
</comment>
<keyword evidence="4 6" id="KW-0472">Membrane</keyword>
<feature type="domain" description="NADH-Ubiquinone oxidoreductase (complex I) chain 5 N-terminal" evidence="8">
    <location>
        <begin position="75"/>
        <end position="130"/>
    </location>
</feature>
<dbReference type="NCBIfam" id="NF005141">
    <property type="entry name" value="PRK06590.1"/>
    <property type="match status" value="1"/>
</dbReference>
<feature type="transmembrane region" description="Helical" evidence="6">
    <location>
        <begin position="308"/>
        <end position="329"/>
    </location>
</feature>
<dbReference type="PANTHER" id="PTHR42829:SF2">
    <property type="entry name" value="NADH-UBIQUINONE OXIDOREDUCTASE CHAIN 5"/>
    <property type="match status" value="1"/>
</dbReference>
<evidence type="ECO:0000313" key="10">
    <source>
        <dbReference type="Proteomes" id="UP000483362"/>
    </source>
</evidence>
<feature type="transmembrane region" description="Helical" evidence="6">
    <location>
        <begin position="184"/>
        <end position="205"/>
    </location>
</feature>
<dbReference type="GO" id="GO:0008137">
    <property type="term" value="F:NADH dehydrogenase (ubiquinone) activity"/>
    <property type="evidence" value="ECO:0007669"/>
    <property type="project" value="InterPro"/>
</dbReference>
<comment type="subcellular location">
    <subcellularLocation>
        <location evidence="1">Endomembrane system</location>
        <topology evidence="1">Multi-pass membrane protein</topology>
    </subcellularLocation>
    <subcellularLocation>
        <location evidence="5">Membrane</location>
        <topology evidence="5">Multi-pass membrane protein</topology>
    </subcellularLocation>
</comment>
<proteinExistence type="predicted"/>
<dbReference type="NCBIfam" id="TIGR01974">
    <property type="entry name" value="NDH_I_L"/>
    <property type="match status" value="1"/>
</dbReference>
<dbReference type="GO" id="GO:0016020">
    <property type="term" value="C:membrane"/>
    <property type="evidence" value="ECO:0007669"/>
    <property type="project" value="UniProtKB-SubCell"/>
</dbReference>
<gene>
    <name evidence="9" type="primary">nuoL</name>
    <name evidence="9" type="ORF">FYJ29_09315</name>
</gene>
<feature type="transmembrane region" description="Helical" evidence="6">
    <location>
        <begin position="230"/>
        <end position="257"/>
    </location>
</feature>
<dbReference type="AlphaFoldDB" id="A0A6L5XCI4"/>
<dbReference type="Pfam" id="PF00662">
    <property type="entry name" value="Proton_antipo_N"/>
    <property type="match status" value="1"/>
</dbReference>
<dbReference type="InterPro" id="IPR001750">
    <property type="entry name" value="ND/Mrp_TM"/>
</dbReference>
<dbReference type="GO" id="GO:0042773">
    <property type="term" value="P:ATP synthesis coupled electron transport"/>
    <property type="evidence" value="ECO:0007669"/>
    <property type="project" value="InterPro"/>
</dbReference>
<evidence type="ECO:0000313" key="9">
    <source>
        <dbReference type="EMBL" id="MSS17951.1"/>
    </source>
</evidence>
<keyword evidence="3 6" id="KW-1133">Transmembrane helix</keyword>
<dbReference type="Gene3D" id="1.20.5.2700">
    <property type="match status" value="1"/>
</dbReference>
<evidence type="ECO:0000256" key="6">
    <source>
        <dbReference type="SAM" id="Phobius"/>
    </source>
</evidence>
<name>A0A6L5XCI4_9BACT</name>
<feature type="transmembrane region" description="Helical" evidence="6">
    <location>
        <begin position="531"/>
        <end position="551"/>
    </location>
</feature>
<feature type="domain" description="NADH:quinone oxidoreductase/Mrp antiporter transmembrane" evidence="7">
    <location>
        <begin position="147"/>
        <end position="457"/>
    </location>
</feature>
<evidence type="ECO:0000256" key="3">
    <source>
        <dbReference type="ARBA" id="ARBA00022989"/>
    </source>
</evidence>
<evidence type="ECO:0000256" key="1">
    <source>
        <dbReference type="ARBA" id="ARBA00004127"/>
    </source>
</evidence>
<feature type="transmembrane region" description="Helical" evidence="6">
    <location>
        <begin position="32"/>
        <end position="56"/>
    </location>
</feature>
<dbReference type="InterPro" id="IPR001516">
    <property type="entry name" value="Proton_antipo_N"/>
</dbReference>
<dbReference type="GO" id="GO:0015990">
    <property type="term" value="P:electron transport coupled proton transport"/>
    <property type="evidence" value="ECO:0007669"/>
    <property type="project" value="TreeGrafter"/>
</dbReference>
<accession>A0A6L5XCI4</accession>
<protein>
    <submittedName>
        <fullName evidence="9">NADH-quinone oxidoreductase subunit L</fullName>
    </submittedName>
</protein>
<reference evidence="9 10" key="1">
    <citation type="submission" date="2019-08" db="EMBL/GenBank/DDBJ databases">
        <title>In-depth cultivation of the pig gut microbiome towards novel bacterial diversity and tailored functional studies.</title>
        <authorList>
            <person name="Wylensek D."/>
            <person name="Hitch T.C.A."/>
            <person name="Clavel T."/>
        </authorList>
    </citation>
    <scope>NUCLEOTIDE SEQUENCE [LARGE SCALE GENOMIC DNA]</scope>
    <source>
        <strain evidence="9 10">Oil-RF-744-WCA-WT-10</strain>
    </source>
</reference>
<feature type="transmembrane region" description="Helical" evidence="6">
    <location>
        <begin position="408"/>
        <end position="429"/>
    </location>
</feature>
<organism evidence="9 10">
    <name type="scientific">Sodaliphilus pleomorphus</name>
    <dbReference type="NCBI Taxonomy" id="2606626"/>
    <lineage>
        <taxon>Bacteria</taxon>
        <taxon>Pseudomonadati</taxon>
        <taxon>Bacteroidota</taxon>
        <taxon>Bacteroidia</taxon>
        <taxon>Bacteroidales</taxon>
        <taxon>Muribaculaceae</taxon>
        <taxon>Sodaliphilus</taxon>
    </lineage>
</organism>
<evidence type="ECO:0000256" key="4">
    <source>
        <dbReference type="ARBA" id="ARBA00023136"/>
    </source>
</evidence>
<keyword evidence="10" id="KW-1185">Reference proteome</keyword>
<keyword evidence="2 5" id="KW-0812">Transmembrane</keyword>
<feature type="transmembrane region" description="Helical" evidence="6">
    <location>
        <begin position="491"/>
        <end position="511"/>
    </location>
</feature>
<feature type="transmembrane region" description="Helical" evidence="6">
    <location>
        <begin position="6"/>
        <end position="25"/>
    </location>
</feature>
<evidence type="ECO:0000259" key="7">
    <source>
        <dbReference type="Pfam" id="PF00361"/>
    </source>
</evidence>
<feature type="transmembrane region" description="Helical" evidence="6">
    <location>
        <begin position="377"/>
        <end position="396"/>
    </location>
</feature>
<dbReference type="GO" id="GO:0012505">
    <property type="term" value="C:endomembrane system"/>
    <property type="evidence" value="ECO:0007669"/>
    <property type="project" value="UniProtKB-SubCell"/>
</dbReference>
<dbReference type="Proteomes" id="UP000483362">
    <property type="component" value="Unassembled WGS sequence"/>
</dbReference>
<evidence type="ECO:0000256" key="2">
    <source>
        <dbReference type="ARBA" id="ARBA00022692"/>
    </source>
</evidence>
<dbReference type="GO" id="GO:0003954">
    <property type="term" value="F:NADH dehydrogenase activity"/>
    <property type="evidence" value="ECO:0007669"/>
    <property type="project" value="TreeGrafter"/>
</dbReference>
<feature type="transmembrane region" description="Helical" evidence="6">
    <location>
        <begin position="449"/>
        <end position="471"/>
    </location>
</feature>
<dbReference type="InterPro" id="IPR018393">
    <property type="entry name" value="NADHpl_OxRdtase_5_subgr"/>
</dbReference>
<dbReference type="PANTHER" id="PTHR42829">
    <property type="entry name" value="NADH-UBIQUINONE OXIDOREDUCTASE CHAIN 5"/>
    <property type="match status" value="1"/>
</dbReference>
<feature type="transmembrane region" description="Helical" evidence="6">
    <location>
        <begin position="129"/>
        <end position="147"/>
    </location>
</feature>
<evidence type="ECO:0000256" key="5">
    <source>
        <dbReference type="RuleBase" id="RU000320"/>
    </source>
</evidence>